<evidence type="ECO:0000313" key="3">
    <source>
        <dbReference type="Proteomes" id="UP000320333"/>
    </source>
</evidence>
<sequence length="232" mass="24328">MTFAKAGFAPSTRPSAGPPAHPAYWRPSDDVISDWPAPLTAASASATSDSVFAEVAAAAETHFELAPAEIQVLPSSYVSTPMSHVYLKQKLGGLPILNTQLHVVVAGNPPRILRANSSFANLKKFSAKAALASTPLSMHEAATAAYNSFNGNAGVWLGDDFVQRVQAEGTALDESKVTGFGNLGGSTAELGWYLVNDGADIVKAWQFNTSKCSLIVDALSGQIIGFNSFLAE</sequence>
<organism evidence="2 3">
    <name type="scientific">Chytriomyces confervae</name>
    <dbReference type="NCBI Taxonomy" id="246404"/>
    <lineage>
        <taxon>Eukaryota</taxon>
        <taxon>Fungi</taxon>
        <taxon>Fungi incertae sedis</taxon>
        <taxon>Chytridiomycota</taxon>
        <taxon>Chytridiomycota incertae sedis</taxon>
        <taxon>Chytridiomycetes</taxon>
        <taxon>Chytridiales</taxon>
        <taxon>Chytriomycetaceae</taxon>
        <taxon>Chytriomyces</taxon>
    </lineage>
</organism>
<gene>
    <name evidence="2" type="ORF">CcCBS67573_g07278</name>
</gene>
<dbReference type="AlphaFoldDB" id="A0A507EW71"/>
<dbReference type="OrthoDB" id="2114975at2759"/>
<reference evidence="2 3" key="1">
    <citation type="journal article" date="2019" name="Sci. Rep.">
        <title>Comparative genomics of chytrid fungi reveal insights into the obligate biotrophic and pathogenic lifestyle of Synchytrium endobioticum.</title>
        <authorList>
            <person name="van de Vossenberg B.T.L.H."/>
            <person name="Warris S."/>
            <person name="Nguyen H.D.T."/>
            <person name="van Gent-Pelzer M.P.E."/>
            <person name="Joly D.L."/>
            <person name="van de Geest H.C."/>
            <person name="Bonants P.J.M."/>
            <person name="Smith D.S."/>
            <person name="Levesque C.A."/>
            <person name="van der Lee T.A.J."/>
        </authorList>
    </citation>
    <scope>NUCLEOTIDE SEQUENCE [LARGE SCALE GENOMIC DNA]</scope>
    <source>
        <strain evidence="2 3">CBS 675.73</strain>
    </source>
</reference>
<evidence type="ECO:0000313" key="2">
    <source>
        <dbReference type="EMBL" id="TPX68144.1"/>
    </source>
</evidence>
<evidence type="ECO:0000256" key="1">
    <source>
        <dbReference type="SAM" id="MobiDB-lite"/>
    </source>
</evidence>
<comment type="caution">
    <text evidence="2">The sequence shown here is derived from an EMBL/GenBank/DDBJ whole genome shotgun (WGS) entry which is preliminary data.</text>
</comment>
<evidence type="ECO:0008006" key="4">
    <source>
        <dbReference type="Google" id="ProtNLM"/>
    </source>
</evidence>
<protein>
    <recommendedName>
        <fullName evidence="4">FTP domain-containing protein</fullName>
    </recommendedName>
</protein>
<proteinExistence type="predicted"/>
<dbReference type="Proteomes" id="UP000320333">
    <property type="component" value="Unassembled WGS sequence"/>
</dbReference>
<keyword evidence="3" id="KW-1185">Reference proteome</keyword>
<dbReference type="EMBL" id="QEAP01000367">
    <property type="protein sequence ID" value="TPX68144.1"/>
    <property type="molecule type" value="Genomic_DNA"/>
</dbReference>
<feature type="region of interest" description="Disordered" evidence="1">
    <location>
        <begin position="1"/>
        <end position="22"/>
    </location>
</feature>
<accession>A0A507EW71</accession>
<name>A0A507EW71_9FUNG</name>